<keyword evidence="10" id="KW-1185">Reference proteome</keyword>
<organism evidence="9 10">
    <name type="scientific">Pseudomarimonas arenosa</name>
    <dbReference type="NCBI Taxonomy" id="2774145"/>
    <lineage>
        <taxon>Bacteria</taxon>
        <taxon>Pseudomonadati</taxon>
        <taxon>Pseudomonadota</taxon>
        <taxon>Gammaproteobacteria</taxon>
        <taxon>Lysobacterales</taxon>
        <taxon>Lysobacteraceae</taxon>
        <taxon>Pseudomarimonas</taxon>
    </lineage>
</organism>
<comment type="function">
    <text evidence="7">Possible subunit of a heme lyase.</text>
</comment>
<dbReference type="PANTHER" id="PTHR47870:SF1">
    <property type="entry name" value="CYTOCHROME C-TYPE BIOGENESIS PROTEIN CCMH"/>
    <property type="match status" value="1"/>
</dbReference>
<dbReference type="Pfam" id="PF03918">
    <property type="entry name" value="CcmH"/>
    <property type="match status" value="1"/>
</dbReference>
<evidence type="ECO:0000256" key="7">
    <source>
        <dbReference type="RuleBase" id="RU364112"/>
    </source>
</evidence>
<sequence length="147" mass="16753">MRRWILLLALLCTGLANALEPMPFKDAEEEARFRALVAELRCVMCQNQSLADSNAMIAADLRKEVLSLMQSGKTDQQIKDFLVERYTEFVLYRPPVNERTAALWIAPIAILVIGAIVVVVVVRRRAARLTAPKESRRPNDDDRDEDW</sequence>
<dbReference type="InterPro" id="IPR051263">
    <property type="entry name" value="C-type_cytochrome_biogenesis"/>
</dbReference>
<evidence type="ECO:0000313" key="9">
    <source>
        <dbReference type="EMBL" id="MBD8525323.1"/>
    </source>
</evidence>
<keyword evidence="7" id="KW-1133">Transmembrane helix</keyword>
<evidence type="ECO:0000259" key="8">
    <source>
        <dbReference type="Pfam" id="PF03918"/>
    </source>
</evidence>
<evidence type="ECO:0000256" key="4">
    <source>
        <dbReference type="ARBA" id="ARBA00022729"/>
    </source>
</evidence>
<dbReference type="CDD" id="cd16378">
    <property type="entry name" value="CcmH_N"/>
    <property type="match status" value="1"/>
</dbReference>
<name>A0AAW3ZHQ9_9GAMM</name>
<dbReference type="GO" id="GO:0017004">
    <property type="term" value="P:cytochrome complex assembly"/>
    <property type="evidence" value="ECO:0007669"/>
    <property type="project" value="UniProtKB-KW"/>
</dbReference>
<evidence type="ECO:0000256" key="6">
    <source>
        <dbReference type="ARBA" id="ARBA00023004"/>
    </source>
</evidence>
<accession>A0AAW3ZHQ9</accession>
<dbReference type="InterPro" id="IPR038297">
    <property type="entry name" value="CcmH/CycL/NrfF/Ccl2_sf"/>
</dbReference>
<keyword evidence="2 7" id="KW-0349">Heme</keyword>
<dbReference type="AlphaFoldDB" id="A0AAW3ZHQ9"/>
<reference evidence="9 10" key="1">
    <citation type="submission" date="2020-09" db="EMBL/GenBank/DDBJ databases">
        <title>Pseudoxanthomonas sp. CAU 1598 isolated from sand of Yaerae Beach.</title>
        <authorList>
            <person name="Kim W."/>
        </authorList>
    </citation>
    <scope>NUCLEOTIDE SEQUENCE [LARGE SCALE GENOMIC DNA]</scope>
    <source>
        <strain evidence="9 10">CAU 1598</strain>
    </source>
</reference>
<feature type="domain" description="CcmH/CycL/Ccl2/NrfF N-terminal" evidence="8">
    <location>
        <begin position="6"/>
        <end position="133"/>
    </location>
</feature>
<keyword evidence="7" id="KW-0472">Membrane</keyword>
<proteinExistence type="inferred from homology"/>
<feature type="transmembrane region" description="Helical" evidence="7">
    <location>
        <begin position="101"/>
        <end position="122"/>
    </location>
</feature>
<comment type="similarity">
    <text evidence="1 7">Belongs to the CcmH/CycL/Ccl2/NrfF family.</text>
</comment>
<dbReference type="InterPro" id="IPR005616">
    <property type="entry name" value="CcmH/CycL/Ccl2/NrfF_N"/>
</dbReference>
<dbReference type="GO" id="GO:0005886">
    <property type="term" value="C:plasma membrane"/>
    <property type="evidence" value="ECO:0007669"/>
    <property type="project" value="TreeGrafter"/>
</dbReference>
<dbReference type="Gene3D" id="1.10.8.640">
    <property type="entry name" value="Cytochrome C biogenesis protein"/>
    <property type="match status" value="1"/>
</dbReference>
<keyword evidence="4 7" id="KW-0732">Signal</keyword>
<protein>
    <recommendedName>
        <fullName evidence="7">Cytochrome c-type biogenesis protein</fullName>
    </recommendedName>
</protein>
<dbReference type="EMBL" id="JACYTR010000008">
    <property type="protein sequence ID" value="MBD8525323.1"/>
    <property type="molecule type" value="Genomic_DNA"/>
</dbReference>
<keyword evidence="7" id="KW-0812">Transmembrane</keyword>
<dbReference type="GO" id="GO:0046872">
    <property type="term" value="F:metal ion binding"/>
    <property type="evidence" value="ECO:0007669"/>
    <property type="project" value="UniProtKB-KW"/>
</dbReference>
<dbReference type="Proteomes" id="UP000613768">
    <property type="component" value="Unassembled WGS sequence"/>
</dbReference>
<evidence type="ECO:0000256" key="5">
    <source>
        <dbReference type="ARBA" id="ARBA00022748"/>
    </source>
</evidence>
<dbReference type="FunFam" id="1.10.8.640:FF:000001">
    <property type="entry name" value="Cytochrome c-type biogenesis protein"/>
    <property type="match status" value="1"/>
</dbReference>
<feature type="chain" id="PRO_5043089422" description="Cytochrome c-type biogenesis protein" evidence="7">
    <location>
        <begin position="19"/>
        <end position="147"/>
    </location>
</feature>
<keyword evidence="3 7" id="KW-0479">Metal-binding</keyword>
<feature type="signal peptide" evidence="7">
    <location>
        <begin position="1"/>
        <end position="18"/>
    </location>
</feature>
<evidence type="ECO:0000256" key="1">
    <source>
        <dbReference type="ARBA" id="ARBA00010342"/>
    </source>
</evidence>
<gene>
    <name evidence="9" type="ORF">IFO71_06165</name>
</gene>
<keyword evidence="6 7" id="KW-0408">Iron</keyword>
<keyword evidence="5" id="KW-0201">Cytochrome c-type biogenesis</keyword>
<comment type="caution">
    <text evidence="9">The sequence shown here is derived from an EMBL/GenBank/DDBJ whole genome shotgun (WGS) entry which is preliminary data.</text>
</comment>
<evidence type="ECO:0000256" key="3">
    <source>
        <dbReference type="ARBA" id="ARBA00022723"/>
    </source>
</evidence>
<evidence type="ECO:0000313" key="10">
    <source>
        <dbReference type="Proteomes" id="UP000613768"/>
    </source>
</evidence>
<dbReference type="PANTHER" id="PTHR47870">
    <property type="entry name" value="CYTOCHROME C-TYPE BIOGENESIS PROTEIN CCMH"/>
    <property type="match status" value="1"/>
</dbReference>
<evidence type="ECO:0000256" key="2">
    <source>
        <dbReference type="ARBA" id="ARBA00022617"/>
    </source>
</evidence>